<name>A0AAV4HFG6_9GAST</name>
<proteinExistence type="predicted"/>
<evidence type="ECO:0000313" key="2">
    <source>
        <dbReference type="EMBL" id="GFR96897.1"/>
    </source>
</evidence>
<keyword evidence="1" id="KW-0472">Membrane</keyword>
<sequence length="264" mass="31027">MKKNMMDYLKSLWRGQEGKSLPLNEVKTTANAPNASAHTEAQQSTNEDVSAHIDSNQHLDPKVVEFFKDFPEPYRQKAVERFSKKDGLYRFDMYRDMAMSHEMRSAKRGIFLEDQREYEEMIQVQRREDQKQALQEDKESFHTRDIPAWEQRALQYIPLQPGDKMWLKLALSANISAFGLAFLAKWWGFQRSSPRPPRQRVVRTLIGSAGVCCLMQVVAVYRLMDWGPFDRSVDERSVYDKIVEDCKRDLKMIQDHIEEKTRKT</sequence>
<dbReference type="EMBL" id="BMAT01009022">
    <property type="protein sequence ID" value="GFR96897.1"/>
    <property type="molecule type" value="Genomic_DNA"/>
</dbReference>
<evidence type="ECO:0008006" key="4">
    <source>
        <dbReference type="Google" id="ProtNLM"/>
    </source>
</evidence>
<feature type="transmembrane region" description="Helical" evidence="1">
    <location>
        <begin position="201"/>
        <end position="221"/>
    </location>
</feature>
<evidence type="ECO:0000313" key="3">
    <source>
        <dbReference type="Proteomes" id="UP000762676"/>
    </source>
</evidence>
<dbReference type="AlphaFoldDB" id="A0AAV4HFG6"/>
<keyword evidence="1" id="KW-1133">Transmembrane helix</keyword>
<keyword evidence="3" id="KW-1185">Reference proteome</keyword>
<evidence type="ECO:0000256" key="1">
    <source>
        <dbReference type="SAM" id="Phobius"/>
    </source>
</evidence>
<feature type="transmembrane region" description="Helical" evidence="1">
    <location>
        <begin position="169"/>
        <end position="189"/>
    </location>
</feature>
<comment type="caution">
    <text evidence="2">The sequence shown here is derived from an EMBL/GenBank/DDBJ whole genome shotgun (WGS) entry which is preliminary data.</text>
</comment>
<organism evidence="2 3">
    <name type="scientific">Elysia marginata</name>
    <dbReference type="NCBI Taxonomy" id="1093978"/>
    <lineage>
        <taxon>Eukaryota</taxon>
        <taxon>Metazoa</taxon>
        <taxon>Spiralia</taxon>
        <taxon>Lophotrochozoa</taxon>
        <taxon>Mollusca</taxon>
        <taxon>Gastropoda</taxon>
        <taxon>Heterobranchia</taxon>
        <taxon>Euthyneura</taxon>
        <taxon>Panpulmonata</taxon>
        <taxon>Sacoglossa</taxon>
        <taxon>Placobranchoidea</taxon>
        <taxon>Plakobranchidae</taxon>
        <taxon>Elysia</taxon>
    </lineage>
</organism>
<gene>
    <name evidence="2" type="ORF">ElyMa_004463100</name>
</gene>
<accession>A0AAV4HFG6</accession>
<reference evidence="2 3" key="1">
    <citation type="journal article" date="2021" name="Elife">
        <title>Chloroplast acquisition without the gene transfer in kleptoplastic sea slugs, Plakobranchus ocellatus.</title>
        <authorList>
            <person name="Maeda T."/>
            <person name="Takahashi S."/>
            <person name="Yoshida T."/>
            <person name="Shimamura S."/>
            <person name="Takaki Y."/>
            <person name="Nagai Y."/>
            <person name="Toyoda A."/>
            <person name="Suzuki Y."/>
            <person name="Arimoto A."/>
            <person name="Ishii H."/>
            <person name="Satoh N."/>
            <person name="Nishiyama T."/>
            <person name="Hasebe M."/>
            <person name="Maruyama T."/>
            <person name="Minagawa J."/>
            <person name="Obokata J."/>
            <person name="Shigenobu S."/>
        </authorList>
    </citation>
    <scope>NUCLEOTIDE SEQUENCE [LARGE SCALE GENOMIC DNA]</scope>
</reference>
<protein>
    <recommendedName>
        <fullName evidence="4">HIG1 domain-containing protein</fullName>
    </recommendedName>
</protein>
<keyword evidence="1" id="KW-0812">Transmembrane</keyword>
<dbReference type="Proteomes" id="UP000762676">
    <property type="component" value="Unassembled WGS sequence"/>
</dbReference>